<proteinExistence type="predicted"/>
<sequence>MREKGRWCVWSRGVALSALGCSGQDQNRKPSSELATSRSGAQLTSVNVLSRHMHFLSVLPAAHVCRLHCLVLKQFSCKAQQEAHRQDPLSPTVHTKAT</sequence>
<evidence type="ECO:0000313" key="2">
    <source>
        <dbReference type="Proteomes" id="UP000077069"/>
    </source>
</evidence>
<dbReference type="Proteomes" id="UP000077069">
    <property type="component" value="Unassembled WGS sequence"/>
</dbReference>
<dbReference type="InParanoid" id="A0A177C4U4"/>
<accession>A0A177C4U4</accession>
<gene>
    <name evidence="1" type="ORF">CC84DRAFT_912486</name>
</gene>
<dbReference type="GeneID" id="28771368"/>
<organism evidence="1 2">
    <name type="scientific">Paraphaeosphaeria sporulosa</name>
    <dbReference type="NCBI Taxonomy" id="1460663"/>
    <lineage>
        <taxon>Eukaryota</taxon>
        <taxon>Fungi</taxon>
        <taxon>Dikarya</taxon>
        <taxon>Ascomycota</taxon>
        <taxon>Pezizomycotina</taxon>
        <taxon>Dothideomycetes</taxon>
        <taxon>Pleosporomycetidae</taxon>
        <taxon>Pleosporales</taxon>
        <taxon>Massarineae</taxon>
        <taxon>Didymosphaeriaceae</taxon>
        <taxon>Paraphaeosphaeria</taxon>
    </lineage>
</organism>
<reference evidence="1 2" key="1">
    <citation type="submission" date="2016-05" db="EMBL/GenBank/DDBJ databases">
        <title>Comparative analysis of secretome profiles of manganese(II)-oxidizing ascomycete fungi.</title>
        <authorList>
            <consortium name="DOE Joint Genome Institute"/>
            <person name="Zeiner C.A."/>
            <person name="Purvine S.O."/>
            <person name="Zink E.M."/>
            <person name="Wu S."/>
            <person name="Pasa-Tolic L."/>
            <person name="Chaput D.L."/>
            <person name="Haridas S."/>
            <person name="Grigoriev I.V."/>
            <person name="Santelli C.M."/>
            <person name="Hansel C.M."/>
        </authorList>
    </citation>
    <scope>NUCLEOTIDE SEQUENCE [LARGE SCALE GENOMIC DNA]</scope>
    <source>
        <strain evidence="1 2">AP3s5-JAC2a</strain>
    </source>
</reference>
<protein>
    <submittedName>
        <fullName evidence="1">Uncharacterized protein</fullName>
    </submittedName>
</protein>
<keyword evidence="2" id="KW-1185">Reference proteome</keyword>
<name>A0A177C4U4_9PLEO</name>
<dbReference type="AlphaFoldDB" id="A0A177C4U4"/>
<dbReference type="RefSeq" id="XP_018033119.1">
    <property type="nucleotide sequence ID" value="XM_018187882.1"/>
</dbReference>
<dbReference type="EMBL" id="KV441555">
    <property type="protein sequence ID" value="OAG02754.1"/>
    <property type="molecule type" value="Genomic_DNA"/>
</dbReference>
<evidence type="ECO:0000313" key="1">
    <source>
        <dbReference type="EMBL" id="OAG02754.1"/>
    </source>
</evidence>